<protein>
    <submittedName>
        <fullName evidence="1">NAD(P)-binding protein</fullName>
    </submittedName>
</protein>
<reference evidence="1" key="1">
    <citation type="submission" date="2021-02" db="EMBL/GenBank/DDBJ databases">
        <authorList>
            <consortium name="DOE Joint Genome Institute"/>
            <person name="Ahrendt S."/>
            <person name="Looney B.P."/>
            <person name="Miyauchi S."/>
            <person name="Morin E."/>
            <person name="Drula E."/>
            <person name="Courty P.E."/>
            <person name="Chicoki N."/>
            <person name="Fauchery L."/>
            <person name="Kohler A."/>
            <person name="Kuo A."/>
            <person name="Labutti K."/>
            <person name="Pangilinan J."/>
            <person name="Lipzen A."/>
            <person name="Riley R."/>
            <person name="Andreopoulos W."/>
            <person name="He G."/>
            <person name="Johnson J."/>
            <person name="Barry K.W."/>
            <person name="Grigoriev I.V."/>
            <person name="Nagy L."/>
            <person name="Hibbett D."/>
            <person name="Henrissat B."/>
            <person name="Matheny P.B."/>
            <person name="Labbe J."/>
            <person name="Martin F."/>
        </authorList>
    </citation>
    <scope>NUCLEOTIDE SEQUENCE</scope>
    <source>
        <strain evidence="1">FP105234-sp</strain>
    </source>
</reference>
<keyword evidence="2" id="KW-1185">Reference proteome</keyword>
<dbReference type="EMBL" id="MU276147">
    <property type="protein sequence ID" value="KAI0041066.1"/>
    <property type="molecule type" value="Genomic_DNA"/>
</dbReference>
<comment type="caution">
    <text evidence="1">The sequence shown here is derived from an EMBL/GenBank/DDBJ whole genome shotgun (WGS) entry which is preliminary data.</text>
</comment>
<sequence>MPSVFFLGATGYVGGSVLVAFRERYPSLPITALVRNPAHVDTIRSTGVAVLQGSFTDTALIEEQSYAHDIVVNTADSDDVPFVEAILRGSRRRADEGKAKSVFIHTSGVAVFLDDGKDGRFDPGAKVWNDNDEDDIKAITPDRLHGQVDFPILQAGKEGYVETYIISPAAIVGDSRGPVNNGSFFLKFVVQFYTALQRAVYVGEGSNHFTLVHIDDVVDLFLRVFELSVKPSVSTSPHARYFIATSGPVAWKTIATVVGGELARRGLLADSTPQSVALADLPPMVSFMGASERVVGERSLALGWKARPVSLEDNIERDIDAVLNVVRG</sequence>
<dbReference type="Proteomes" id="UP000814033">
    <property type="component" value="Unassembled WGS sequence"/>
</dbReference>
<reference evidence="1" key="2">
    <citation type="journal article" date="2022" name="New Phytol.">
        <title>Evolutionary transition to the ectomycorrhizal habit in the genomes of a hyperdiverse lineage of mushroom-forming fungi.</title>
        <authorList>
            <person name="Looney B."/>
            <person name="Miyauchi S."/>
            <person name="Morin E."/>
            <person name="Drula E."/>
            <person name="Courty P.E."/>
            <person name="Kohler A."/>
            <person name="Kuo A."/>
            <person name="LaButti K."/>
            <person name="Pangilinan J."/>
            <person name="Lipzen A."/>
            <person name="Riley R."/>
            <person name="Andreopoulos W."/>
            <person name="He G."/>
            <person name="Johnson J."/>
            <person name="Nolan M."/>
            <person name="Tritt A."/>
            <person name="Barry K.W."/>
            <person name="Grigoriev I.V."/>
            <person name="Nagy L.G."/>
            <person name="Hibbett D."/>
            <person name="Henrissat B."/>
            <person name="Matheny P.B."/>
            <person name="Labbe J."/>
            <person name="Martin F.M."/>
        </authorList>
    </citation>
    <scope>NUCLEOTIDE SEQUENCE</scope>
    <source>
        <strain evidence="1">FP105234-sp</strain>
    </source>
</reference>
<organism evidence="1 2">
    <name type="scientific">Auriscalpium vulgare</name>
    <dbReference type="NCBI Taxonomy" id="40419"/>
    <lineage>
        <taxon>Eukaryota</taxon>
        <taxon>Fungi</taxon>
        <taxon>Dikarya</taxon>
        <taxon>Basidiomycota</taxon>
        <taxon>Agaricomycotina</taxon>
        <taxon>Agaricomycetes</taxon>
        <taxon>Russulales</taxon>
        <taxon>Auriscalpiaceae</taxon>
        <taxon>Auriscalpium</taxon>
    </lineage>
</organism>
<proteinExistence type="predicted"/>
<name>A0ACB8RAA6_9AGAM</name>
<gene>
    <name evidence="1" type="ORF">FA95DRAFT_780801</name>
</gene>
<evidence type="ECO:0000313" key="2">
    <source>
        <dbReference type="Proteomes" id="UP000814033"/>
    </source>
</evidence>
<evidence type="ECO:0000313" key="1">
    <source>
        <dbReference type="EMBL" id="KAI0041066.1"/>
    </source>
</evidence>
<accession>A0ACB8RAA6</accession>